<dbReference type="InterPro" id="IPR008978">
    <property type="entry name" value="HSP20-like_chaperone"/>
</dbReference>
<keyword evidence="1" id="KW-0809">Transit peptide</keyword>
<keyword evidence="7" id="KW-1185">Reference proteome</keyword>
<dbReference type="CDD" id="cd06464">
    <property type="entry name" value="ACD_sHsps-like"/>
    <property type="match status" value="1"/>
</dbReference>
<dbReference type="EMBL" id="BMAC01000166">
    <property type="protein sequence ID" value="GFP88247.1"/>
    <property type="molecule type" value="Genomic_DNA"/>
</dbReference>
<feature type="domain" description="SHSP" evidence="5">
    <location>
        <begin position="89"/>
        <end position="203"/>
    </location>
</feature>
<evidence type="ECO:0000256" key="2">
    <source>
        <dbReference type="ARBA" id="ARBA00023016"/>
    </source>
</evidence>
<gene>
    <name evidence="6" type="ORF">PHJA_000968400</name>
</gene>
<accession>A0A830BLA5</accession>
<dbReference type="PANTHER" id="PTHR46991:SF11">
    <property type="entry name" value="SMALL HEAT SHOCK PROTEIN HSPF"/>
    <property type="match status" value="1"/>
</dbReference>
<dbReference type="Pfam" id="PF00011">
    <property type="entry name" value="HSP20"/>
    <property type="match status" value="1"/>
</dbReference>
<evidence type="ECO:0000256" key="1">
    <source>
        <dbReference type="ARBA" id="ARBA00022946"/>
    </source>
</evidence>
<evidence type="ECO:0000256" key="4">
    <source>
        <dbReference type="RuleBase" id="RU003616"/>
    </source>
</evidence>
<evidence type="ECO:0000256" key="3">
    <source>
        <dbReference type="PROSITE-ProRule" id="PRU00285"/>
    </source>
</evidence>
<dbReference type="Gene3D" id="2.60.40.790">
    <property type="match status" value="1"/>
</dbReference>
<dbReference type="InterPro" id="IPR002068">
    <property type="entry name" value="A-crystallin/Hsp20_dom"/>
</dbReference>
<evidence type="ECO:0000259" key="5">
    <source>
        <dbReference type="PROSITE" id="PS01031"/>
    </source>
</evidence>
<dbReference type="SUPFAM" id="SSF49764">
    <property type="entry name" value="HSP20-like chaperones"/>
    <property type="match status" value="1"/>
</dbReference>
<keyword evidence="2 6" id="KW-0346">Stress response</keyword>
<dbReference type="InterPro" id="IPR044656">
    <property type="entry name" value="HSP14.7/HSP23.5/HSP23.6-like"/>
</dbReference>
<dbReference type="OrthoDB" id="1653398at2759"/>
<dbReference type="PANTHER" id="PTHR46991">
    <property type="entry name" value="23.5 KDA HEAT SHOCK PROTEIN, MITOCHONDRIAL"/>
    <property type="match status" value="1"/>
</dbReference>
<comment type="caution">
    <text evidence="6">The sequence shown here is derived from an EMBL/GenBank/DDBJ whole genome shotgun (WGS) entry which is preliminary data.</text>
</comment>
<evidence type="ECO:0000313" key="6">
    <source>
        <dbReference type="EMBL" id="GFP88247.1"/>
    </source>
</evidence>
<sequence length="211" mass="23970">MATSSLALKHFSSLLLAGYPRLVRPVTLPAPSRFFSSGTLRPVHRVTLLAALRLFSSGYLRPVTQPAASRCFSSDAEASYCDRFYAECEPQPENRPPFVHFEFKVENYGDGLHLRLYMAGVGKENVKLWIEGEELIAEGIRDKNFEHQDDTNTVMRYKMLAPPNEAFNLDAIKAEINNGMLKVFVPRINQAEFFPREGSGPDRRKKFYMFG</sequence>
<reference evidence="6" key="1">
    <citation type="submission" date="2020-07" db="EMBL/GenBank/DDBJ databases">
        <title>Ethylene signaling mediates host invasion by parasitic plants.</title>
        <authorList>
            <person name="Yoshida S."/>
        </authorList>
    </citation>
    <scope>NUCLEOTIDE SEQUENCE</scope>
    <source>
        <strain evidence="6">Okayama</strain>
    </source>
</reference>
<protein>
    <submittedName>
        <fullName evidence="6">26.2 kDa heat shock protein mitochondrial</fullName>
    </submittedName>
</protein>
<comment type="similarity">
    <text evidence="3 4">Belongs to the small heat shock protein (HSP20) family.</text>
</comment>
<dbReference type="Proteomes" id="UP000653305">
    <property type="component" value="Unassembled WGS sequence"/>
</dbReference>
<organism evidence="6 7">
    <name type="scientific">Phtheirospermum japonicum</name>
    <dbReference type="NCBI Taxonomy" id="374723"/>
    <lineage>
        <taxon>Eukaryota</taxon>
        <taxon>Viridiplantae</taxon>
        <taxon>Streptophyta</taxon>
        <taxon>Embryophyta</taxon>
        <taxon>Tracheophyta</taxon>
        <taxon>Spermatophyta</taxon>
        <taxon>Magnoliopsida</taxon>
        <taxon>eudicotyledons</taxon>
        <taxon>Gunneridae</taxon>
        <taxon>Pentapetalae</taxon>
        <taxon>asterids</taxon>
        <taxon>lamiids</taxon>
        <taxon>Lamiales</taxon>
        <taxon>Orobanchaceae</taxon>
        <taxon>Orobanchaceae incertae sedis</taxon>
        <taxon>Phtheirospermum</taxon>
    </lineage>
</organism>
<dbReference type="AlphaFoldDB" id="A0A830BLA5"/>
<name>A0A830BLA5_9LAMI</name>
<evidence type="ECO:0000313" key="7">
    <source>
        <dbReference type="Proteomes" id="UP000653305"/>
    </source>
</evidence>
<proteinExistence type="inferred from homology"/>
<dbReference type="PROSITE" id="PS01031">
    <property type="entry name" value="SHSP"/>
    <property type="match status" value="1"/>
</dbReference>